<feature type="region of interest" description="Disordered" evidence="2">
    <location>
        <begin position="28"/>
        <end position="50"/>
    </location>
</feature>
<evidence type="ECO:0000256" key="2">
    <source>
        <dbReference type="SAM" id="MobiDB-lite"/>
    </source>
</evidence>
<dbReference type="PANTHER" id="PTHR31935:SF1">
    <property type="entry name" value="COILED-COIL DOMAIN-CONTAINING PROTEIN 13"/>
    <property type="match status" value="1"/>
</dbReference>
<keyword evidence="4" id="KW-1185">Reference proteome</keyword>
<dbReference type="Proteomes" id="UP000694569">
    <property type="component" value="Unplaced"/>
</dbReference>
<protein>
    <submittedName>
        <fullName evidence="3">Coiled-coil domain containing 13</fullName>
    </submittedName>
</protein>
<dbReference type="GO" id="GO:1905515">
    <property type="term" value="P:non-motile cilium assembly"/>
    <property type="evidence" value="ECO:0007669"/>
    <property type="project" value="TreeGrafter"/>
</dbReference>
<dbReference type="GO" id="GO:0034451">
    <property type="term" value="C:centriolar satellite"/>
    <property type="evidence" value="ECO:0007669"/>
    <property type="project" value="TreeGrafter"/>
</dbReference>
<reference evidence="3" key="2">
    <citation type="submission" date="2025-09" db="UniProtKB">
        <authorList>
            <consortium name="Ensembl"/>
        </authorList>
    </citation>
    <scope>IDENTIFICATION</scope>
</reference>
<keyword evidence="1" id="KW-0175">Coiled coil</keyword>
<feature type="coiled-coil region" evidence="1">
    <location>
        <begin position="322"/>
        <end position="363"/>
    </location>
</feature>
<proteinExistence type="predicted"/>
<feature type="coiled-coil region" evidence="1">
    <location>
        <begin position="547"/>
        <end position="574"/>
    </location>
</feature>
<dbReference type="PANTHER" id="PTHR31935">
    <property type="entry name" value="COILED-COIL DOMAIN-CONTAINING PROTEIN 13"/>
    <property type="match status" value="1"/>
</dbReference>
<accession>A0A8C5WKM7</accession>
<reference evidence="3" key="1">
    <citation type="submission" date="2025-08" db="UniProtKB">
        <authorList>
            <consortium name="Ensembl"/>
        </authorList>
    </citation>
    <scope>IDENTIFICATION</scope>
</reference>
<feature type="region of interest" description="Disordered" evidence="2">
    <location>
        <begin position="463"/>
        <end position="484"/>
    </location>
</feature>
<dbReference type="Ensembl" id="ENSLLET00000046699.1">
    <property type="protein sequence ID" value="ENSLLEP00000044905.1"/>
    <property type="gene ID" value="ENSLLEG00000028404.1"/>
</dbReference>
<dbReference type="InterPro" id="IPR038929">
    <property type="entry name" value="CCDC13"/>
</dbReference>
<feature type="compositionally biased region" description="Basic and acidic residues" evidence="2">
    <location>
        <begin position="28"/>
        <end position="38"/>
    </location>
</feature>
<name>A0A8C5WKM7_9ANUR</name>
<dbReference type="GO" id="GO:0031122">
    <property type="term" value="P:cytoplasmic microtubule organization"/>
    <property type="evidence" value="ECO:0007669"/>
    <property type="project" value="TreeGrafter"/>
</dbReference>
<dbReference type="AlphaFoldDB" id="A0A8C5WKM7"/>
<organism evidence="3 4">
    <name type="scientific">Leptobrachium leishanense</name>
    <name type="common">Leishan spiny toad</name>
    <dbReference type="NCBI Taxonomy" id="445787"/>
    <lineage>
        <taxon>Eukaryota</taxon>
        <taxon>Metazoa</taxon>
        <taxon>Chordata</taxon>
        <taxon>Craniata</taxon>
        <taxon>Vertebrata</taxon>
        <taxon>Euteleostomi</taxon>
        <taxon>Amphibia</taxon>
        <taxon>Batrachia</taxon>
        <taxon>Anura</taxon>
        <taxon>Pelobatoidea</taxon>
        <taxon>Megophryidae</taxon>
        <taxon>Leptobrachium</taxon>
    </lineage>
</organism>
<gene>
    <name evidence="3" type="primary">CCDC13</name>
</gene>
<evidence type="ECO:0000313" key="4">
    <source>
        <dbReference type="Proteomes" id="UP000694569"/>
    </source>
</evidence>
<dbReference type="GeneTree" id="ENSGT00390000000596"/>
<feature type="coiled-coil region" evidence="1">
    <location>
        <begin position="207"/>
        <end position="241"/>
    </location>
</feature>
<evidence type="ECO:0000256" key="1">
    <source>
        <dbReference type="SAM" id="Coils"/>
    </source>
</evidence>
<feature type="coiled-coil region" evidence="1">
    <location>
        <begin position="431"/>
        <end position="458"/>
    </location>
</feature>
<sequence>MESDEIVNEHLRLQFKALQEQQQRRLQRLMERKKEKEQQQSQKVNNQKTREAFGVKDELNLLNGGDSSADISKRLLQDENDQLQDQLREIRDENGRLSKLVKEKEFEIKHLRKKIEENKLALTGTAGVAGDVAATKIVELSKKKRELMAELESEKTKVKQRHNKMKEMEKQLQNMSVKLQNSPGKESATREPVLRSDEQNMMESLEIKSLQEKLSAANTKLSEYRNQIQSVKQELRMAHKVLVNEIGEDVNIPQLVSSAGSWRGRAQQILALQGRIRELENQLGQGRGPGSGLTLEEEMLGIPASKRYDAQEKNLFRLRALEKDKKETLEKLTGEHEALKKDHEELKKKLDAFRSRNKVLSNDLKTSKMQMATLIEKGKHDDELVDALLTQQKSMQEVLYRLSQQDQKDQRSSETLASQLNSEAQKQSSLVFQLKDMVAEREAKVKQLEDEIKQLTLRSPLETPLSRSSCEAQKDAMSARSLTSARSLSEFGSLTARQGSGSPEHRSLQTQVAQFRGLCQVAEVERDRLLELVSVLHKRVEESGQKTLQAEKKLQEERRRCVVLEQQLEKNRMDMSKNPHTRGKMGQSVTGSRHFLSISERMDPSYTPTSEVPLETQIEELRTKLAIQTDENEALKTALKNTLKTKEDDLKLYHEMMGEVKQIFLQALRQHKQERSIL</sequence>
<evidence type="ECO:0000313" key="3">
    <source>
        <dbReference type="Ensembl" id="ENSLLEP00000044905.1"/>
    </source>
</evidence>